<evidence type="ECO:0000313" key="3">
    <source>
        <dbReference type="EMBL" id="AAT81754.1"/>
    </source>
</evidence>
<protein>
    <recommendedName>
        <fullName evidence="1">DUF4219 domain-containing protein</fullName>
    </recommendedName>
</protein>
<evidence type="ECO:0000313" key="2">
    <source>
        <dbReference type="EMBL" id="AAR06333.1"/>
    </source>
</evidence>
<dbReference type="EMBL" id="AC135564">
    <property type="protein sequence ID" value="AAT81754.1"/>
    <property type="molecule type" value="Genomic_DNA"/>
</dbReference>
<proteinExistence type="predicted"/>
<name>Q10HE2_ORYSJ</name>
<reference evidence="4" key="5">
    <citation type="journal article" date="2008" name="Nucleic Acids Res.">
        <title>The rice annotation project database (RAP-DB): 2008 update.</title>
        <authorList>
            <consortium name="The rice annotation project (RAP)"/>
        </authorList>
    </citation>
    <scope>GENOME REANNOTATION</scope>
    <source>
        <strain evidence="4">cv. Nipponbare</strain>
    </source>
</reference>
<sequence>MPKIGDGSKAIAGDDDNSKLVVQQVKDAGVTLCYPMLGGNNYGVWAVKMKIFMRAQGVWAAVEGDVWAAVEGDAADEKMDQMALVTIVQAVPYPRRRRRRRCGMPSNR</sequence>
<evidence type="ECO:0000259" key="1">
    <source>
        <dbReference type="Pfam" id="PF13961"/>
    </source>
</evidence>
<reference evidence="2" key="1">
    <citation type="submission" date="2003-10" db="EMBL/GenBank/DDBJ databases">
        <authorList>
            <person name="Buell R."/>
        </authorList>
    </citation>
    <scope>NUCLEOTIDE SEQUENCE</scope>
</reference>
<reference evidence="2" key="3">
    <citation type="submission" date="2006-01" db="EMBL/GenBank/DDBJ databases">
        <title>Oryza sativa chromosome 3 BAC OSJNBa0027H16 genomic sequence.</title>
        <authorList>
            <person name="Buell C.R."/>
            <person name="Yuan Q."/>
            <person name="Ouyang S."/>
            <person name="Liu J."/>
            <person name="Gansberger K."/>
            <person name="Jones K.M."/>
            <person name="Overton II L.L."/>
            <person name="Tsitrin T."/>
            <person name="Kim M.M."/>
            <person name="Bera J.J."/>
            <person name="Jin S.S."/>
            <person name="Fadrosh D.W."/>
            <person name="Tallon L.J."/>
            <person name="Koo H."/>
            <person name="Zismann V."/>
            <person name="Hsiao J."/>
            <person name="Blunt S."/>
            <person name="Vanaken S.S."/>
            <person name="Riedmuller S.B."/>
            <person name="Utterback T.T."/>
            <person name="Feldblyum T.V."/>
            <person name="Yang Q.Q."/>
            <person name="Haas B.J."/>
            <person name="Suh B.B."/>
            <person name="Peterson J.J."/>
            <person name="Quackenbush J."/>
            <person name="White O."/>
            <person name="Salzberg S.L."/>
            <person name="Fraser C.M."/>
        </authorList>
    </citation>
    <scope>NUCLEOTIDE SEQUENCE</scope>
</reference>
<reference evidence="4" key="2">
    <citation type="journal article" date="2005" name="Nature">
        <title>The map-based sequence of the rice genome.</title>
        <authorList>
            <consortium name="International rice genome sequencing project (IRGSP)"/>
            <person name="Matsumoto T."/>
            <person name="Wu J."/>
            <person name="Kanamori H."/>
            <person name="Katayose Y."/>
            <person name="Fujisawa M."/>
            <person name="Namiki N."/>
            <person name="Mizuno H."/>
            <person name="Yamamoto K."/>
            <person name="Antonio B.A."/>
            <person name="Baba T."/>
            <person name="Sakata K."/>
            <person name="Nagamura Y."/>
            <person name="Aoki H."/>
            <person name="Arikawa K."/>
            <person name="Arita K."/>
            <person name="Bito T."/>
            <person name="Chiden Y."/>
            <person name="Fujitsuka N."/>
            <person name="Fukunaka R."/>
            <person name="Hamada M."/>
            <person name="Harada C."/>
            <person name="Hayashi A."/>
            <person name="Hijishita S."/>
            <person name="Honda M."/>
            <person name="Hosokawa S."/>
            <person name="Ichikawa Y."/>
            <person name="Idonuma A."/>
            <person name="Iijima M."/>
            <person name="Ikeda M."/>
            <person name="Ikeno M."/>
            <person name="Ito K."/>
            <person name="Ito S."/>
            <person name="Ito T."/>
            <person name="Ito Y."/>
            <person name="Ito Y."/>
            <person name="Iwabuchi A."/>
            <person name="Kamiya K."/>
            <person name="Karasawa W."/>
            <person name="Kurita K."/>
            <person name="Katagiri S."/>
            <person name="Kikuta A."/>
            <person name="Kobayashi H."/>
            <person name="Kobayashi N."/>
            <person name="Machita K."/>
            <person name="Maehara T."/>
            <person name="Masukawa M."/>
            <person name="Mizubayashi T."/>
            <person name="Mukai Y."/>
            <person name="Nagasaki H."/>
            <person name="Nagata Y."/>
            <person name="Naito S."/>
            <person name="Nakashima M."/>
            <person name="Nakama Y."/>
            <person name="Nakamichi Y."/>
            <person name="Nakamura M."/>
            <person name="Meguro A."/>
            <person name="Negishi M."/>
            <person name="Ohta I."/>
            <person name="Ohta T."/>
            <person name="Okamoto M."/>
            <person name="Ono N."/>
            <person name="Saji S."/>
            <person name="Sakaguchi M."/>
            <person name="Sakai K."/>
            <person name="Shibata M."/>
            <person name="Shimokawa T."/>
            <person name="Song J."/>
            <person name="Takazaki Y."/>
            <person name="Terasawa K."/>
            <person name="Tsugane M."/>
            <person name="Tsuji K."/>
            <person name="Ueda S."/>
            <person name="Waki K."/>
            <person name="Yamagata H."/>
            <person name="Yamamoto M."/>
            <person name="Yamamoto S."/>
            <person name="Yamane H."/>
            <person name="Yoshiki S."/>
            <person name="Yoshihara R."/>
            <person name="Yukawa K."/>
            <person name="Zhong H."/>
            <person name="Yano M."/>
            <person name="Yuan Q."/>
            <person name="Ouyang S."/>
            <person name="Liu J."/>
            <person name="Jones K.M."/>
            <person name="Gansberger K."/>
            <person name="Moffat K."/>
            <person name="Hill J."/>
            <person name="Bera J."/>
            <person name="Fadrosh D."/>
            <person name="Jin S."/>
            <person name="Johri S."/>
            <person name="Kim M."/>
            <person name="Overton L."/>
            <person name="Reardon M."/>
            <person name="Tsitrin T."/>
            <person name="Vuong H."/>
            <person name="Weaver B."/>
            <person name="Ciecko A."/>
            <person name="Tallon L."/>
            <person name="Jackson J."/>
            <person name="Pai G."/>
            <person name="Aken S.V."/>
            <person name="Utterback T."/>
            <person name="Reidmuller S."/>
            <person name="Feldblyum T."/>
            <person name="Hsiao J."/>
            <person name="Zismann V."/>
            <person name="Iobst S."/>
            <person name="de Vazeille A.R."/>
            <person name="Buell C.R."/>
            <person name="Ying K."/>
            <person name="Li Y."/>
            <person name="Lu T."/>
            <person name="Huang Y."/>
            <person name="Zhao Q."/>
            <person name="Feng Q."/>
            <person name="Zhang L."/>
            <person name="Zhu J."/>
            <person name="Weng Q."/>
            <person name="Mu J."/>
            <person name="Lu Y."/>
            <person name="Fan D."/>
            <person name="Liu Y."/>
            <person name="Guan J."/>
            <person name="Zhang Y."/>
            <person name="Yu S."/>
            <person name="Liu X."/>
            <person name="Zhang Y."/>
            <person name="Hong G."/>
            <person name="Han B."/>
            <person name="Choisne N."/>
            <person name="Demange N."/>
            <person name="Orjeda G."/>
            <person name="Samain S."/>
            <person name="Cattolico L."/>
            <person name="Pelletier E."/>
            <person name="Couloux A."/>
            <person name="Segurens B."/>
            <person name="Wincker P."/>
            <person name="D'Hont A."/>
            <person name="Scarpelli C."/>
            <person name="Weissenbach J."/>
            <person name="Salanoubat M."/>
            <person name="Quetier F."/>
            <person name="Yu Y."/>
            <person name="Kim H.R."/>
            <person name="Rambo T."/>
            <person name="Currie J."/>
            <person name="Collura K."/>
            <person name="Luo M."/>
            <person name="Yang T."/>
            <person name="Ammiraju J.S.S."/>
            <person name="Engler F."/>
            <person name="Soderlund C."/>
            <person name="Wing R.A."/>
            <person name="Palmer L.E."/>
            <person name="de la Bastide M."/>
            <person name="Spiegel L."/>
            <person name="Nascimento L."/>
            <person name="Zutavern T."/>
            <person name="O'Shaughnessy A."/>
            <person name="Dike S."/>
            <person name="Dedhia N."/>
            <person name="Preston R."/>
            <person name="Balija V."/>
            <person name="McCombie W.R."/>
            <person name="Chow T."/>
            <person name="Chen H."/>
            <person name="Chung M."/>
            <person name="Chen C."/>
            <person name="Shaw J."/>
            <person name="Wu H."/>
            <person name="Hsiao K."/>
            <person name="Chao Y."/>
            <person name="Chu M."/>
            <person name="Cheng C."/>
            <person name="Hour A."/>
            <person name="Lee P."/>
            <person name="Lin S."/>
            <person name="Lin Y."/>
            <person name="Liou J."/>
            <person name="Liu S."/>
            <person name="Hsing Y."/>
            <person name="Raghuvanshi S."/>
            <person name="Mohanty A."/>
            <person name="Bharti A.K."/>
            <person name="Gaur A."/>
            <person name="Gupta V."/>
            <person name="Kumar D."/>
            <person name="Ravi V."/>
            <person name="Vij S."/>
            <person name="Kapur A."/>
            <person name="Khurana P."/>
            <person name="Khurana P."/>
            <person name="Khurana J.P."/>
            <person name="Tyagi A.K."/>
            <person name="Gaikwad K."/>
            <person name="Singh A."/>
            <person name="Dalal V."/>
            <person name="Srivastava S."/>
            <person name="Dixit A."/>
            <person name="Pal A.K."/>
            <person name="Ghazi I.A."/>
            <person name="Yadav M."/>
            <person name="Pandit A."/>
            <person name="Bhargava A."/>
            <person name="Sureshbabu K."/>
            <person name="Batra K."/>
            <person name="Sharma T.R."/>
            <person name="Mohapatra T."/>
            <person name="Singh N.K."/>
            <person name="Messing J."/>
            <person name="Nelson A.B."/>
            <person name="Fuks G."/>
            <person name="Kavchok S."/>
            <person name="Keizer G."/>
            <person name="Linton E."/>
            <person name="Llaca V."/>
            <person name="Song R."/>
            <person name="Tanyolac B."/>
            <person name="Young S."/>
            <person name="Ho-Il K."/>
            <person name="Hahn J.H."/>
            <person name="Sangsakoo G."/>
            <person name="Vanavichit A."/>
            <person name="de Mattos Luiz.A.T."/>
            <person name="Zimmer P.D."/>
            <person name="Malone G."/>
            <person name="Dellagostin O."/>
            <person name="de Oliveira A.C."/>
            <person name="Bevan M."/>
            <person name="Bancroft I."/>
            <person name="Minx P."/>
            <person name="Cordum H."/>
            <person name="Wilson R."/>
            <person name="Cheng Z."/>
            <person name="Jin W."/>
            <person name="Jiang J."/>
            <person name="Leong S.A."/>
            <person name="Iwama H."/>
            <person name="Gojobori T."/>
            <person name="Itoh T."/>
            <person name="Niimura Y."/>
            <person name="Fujii Y."/>
            <person name="Habara T."/>
            <person name="Sakai H."/>
            <person name="Sato Y."/>
            <person name="Wilson G."/>
            <person name="Kumar K."/>
            <person name="McCouch S."/>
            <person name="Juretic N."/>
            <person name="Hoen D."/>
            <person name="Wright S."/>
            <person name="Bruskiewich R."/>
            <person name="Bureau T."/>
            <person name="Miyao A."/>
            <person name="Hirochika H."/>
            <person name="Nishikawa T."/>
            <person name="Kadowaki K."/>
            <person name="Sugiura M."/>
            <person name="Burr B."/>
            <person name="Sasaki T."/>
        </authorList>
    </citation>
    <scope>NUCLEOTIDE SEQUENCE [LARGE SCALE GENOMIC DNA]</scope>
    <source>
        <strain evidence="4">cv. Nipponbare</strain>
    </source>
</reference>
<gene>
    <name evidence="3" type="primary">OSJNBb0056O10.18</name>
    <name evidence="2" type="ORF">OSJNBa0027H16.28</name>
</gene>
<dbReference type="AlphaFoldDB" id="Q10HE2"/>
<feature type="domain" description="DUF4219" evidence="1">
    <location>
        <begin position="37"/>
        <end position="63"/>
    </location>
</feature>
<dbReference type="Proteomes" id="UP000000763">
    <property type="component" value="Chromosome 3"/>
</dbReference>
<accession>Q10HE2</accession>
<evidence type="ECO:0000313" key="4">
    <source>
        <dbReference type="Proteomes" id="UP000000763"/>
    </source>
</evidence>
<reference evidence="3" key="4">
    <citation type="submission" date="2006-01" db="EMBL/GenBank/DDBJ databases">
        <title>Oryza sativa chromosome 3 BAC OSJNBb0056O10 genomic sequence.</title>
        <authorList>
            <person name="Buell C.R."/>
            <person name="Yuan Q."/>
            <person name="Ouyang S."/>
            <person name="Liu J."/>
            <person name="Gansberger K."/>
            <person name="Jones K.M."/>
            <person name="Overton II L.L."/>
            <person name="Tsitrin T."/>
            <person name="Kim M.M."/>
            <person name="Bera J.J."/>
            <person name="Jin S.S."/>
            <person name="Fadrosh D.W."/>
            <person name="Tallon L.J."/>
            <person name="Koo H."/>
            <person name="Zismann V."/>
            <person name="Hsiao J."/>
            <person name="Blunt S."/>
            <person name="Vanaken S.S."/>
            <person name="Riedmuller S.B."/>
            <person name="Utterback T.T."/>
            <person name="Feldblyum T.V."/>
            <person name="Yang Q.Q."/>
            <person name="Haas B.J."/>
            <person name="Suh B.B."/>
            <person name="Peterson J.J."/>
            <person name="Quackenbush J."/>
            <person name="White O."/>
            <person name="Salzberg S.L."/>
            <person name="Fraser C.M."/>
        </authorList>
    </citation>
    <scope>NUCLEOTIDE SEQUENCE</scope>
</reference>
<organism evidence="2 4">
    <name type="scientific">Oryza sativa subsp. japonica</name>
    <name type="common">Rice</name>
    <dbReference type="NCBI Taxonomy" id="39947"/>
    <lineage>
        <taxon>Eukaryota</taxon>
        <taxon>Viridiplantae</taxon>
        <taxon>Streptophyta</taxon>
        <taxon>Embryophyta</taxon>
        <taxon>Tracheophyta</taxon>
        <taxon>Spermatophyta</taxon>
        <taxon>Magnoliopsida</taxon>
        <taxon>Liliopsida</taxon>
        <taxon>Poales</taxon>
        <taxon>Poaceae</taxon>
        <taxon>BOP clade</taxon>
        <taxon>Oryzoideae</taxon>
        <taxon>Oryzeae</taxon>
        <taxon>Oryzinae</taxon>
        <taxon>Oryza</taxon>
        <taxon>Oryza sativa</taxon>
    </lineage>
</organism>
<dbReference type="EMBL" id="AC137921">
    <property type="protein sequence ID" value="AAR06333.1"/>
    <property type="molecule type" value="Genomic_DNA"/>
</dbReference>
<dbReference type="InterPro" id="IPR025314">
    <property type="entry name" value="DUF4219"/>
</dbReference>
<dbReference type="Pfam" id="PF13961">
    <property type="entry name" value="DUF4219"/>
    <property type="match status" value="1"/>
</dbReference>